<evidence type="ECO:0008006" key="5">
    <source>
        <dbReference type="Google" id="ProtNLM"/>
    </source>
</evidence>
<keyword evidence="2" id="KW-0732">Signal</keyword>
<dbReference type="PANTHER" id="PTHR36842:SF1">
    <property type="entry name" value="PROTEIN TOLB"/>
    <property type="match status" value="1"/>
</dbReference>
<evidence type="ECO:0000313" key="3">
    <source>
        <dbReference type="EMBL" id="MBO8470174.1"/>
    </source>
</evidence>
<sequence>MKYFFSIVALLFYAVSASAQFYTTGDDPGSLKWSRIRTGHYDVIYPCGLDSLAGVYALNLEKYRLDVSRSAGYAPGEYTRTRMPVILHAYNAQSNGVVVWAPKRMELFTTPQAYSPEPMPWIQNLAIHESRHVAQMQQGMSHVFRPFNYIFGQMWTGAIAGLYPSKWLLEGDAVVAETALTKSGRGRTADLLNWYMAAFDNGDFRKSKKWKYGSYRYYTPNEYSLGYFYISGIRYLYDCPDFTSRYLHYAARRPYNLFFERTVTRSISGKNVRNTFNEIITFYSGLWERERELRRPFIPSERLSDRKIRRYTEYEGNESAPEGIFSIKSSLVSSRALVLHESSGKERRITAFAGETSRLEYSDSTRRLYWSETVPGARWGQKSNSKIRYYDLKEKRKRSLTRRGKLFNPAVSDSLGLVCATEYPAEGGSRIAVFRHTGERVLEIDAPDSLQVVEPAWIGDRIFFCGISGCGSGLYCTGPVGSAEAGHVSMVLAPQPVKINGLKSEGNRLMFTSDRNGVNEMYTYSPASGKLVQVTSTPYGATDFQYSQDGKILYYSAYTHDGKILSRTDADSLINRQEDFSDIHIYTVAEKLSEQERELGASAEEGPDGTLLDAETEIQKPSKYRKFPHLFNIHSWAPVYFSYDNIKNLSYDYYYDMVSLGTAAVMQNHLGTFTANFGYSAHKDPYDRDFWRHSGHAKFTYTGLYPVIEASVDFNDRAARSSFLNMSMVDDTHYMVSLMSQSSRVPSLSGTVRTYIPFNFSSGGWYRGFIPQLSWSASNDVVIGKINQSLTGSVRAYTMLASATSEIYPDWGIGVEAGVSGYIGQSDWFSPVAYGYVYGYLPGFFGSHGFRLTATGQIQTRSGSLFSTSAVNNLPRGLSSSSAASSYLSGYRSDIKFTVEYALPVYLGDFNISSAFYVKRAVLTPHFDITLMPGGNLFSAGISAAVEFGCFFWIGTPISIGVTYSYNGGKSFSGLARAAGDIGRHYIGPVFNISLPQ</sequence>
<comment type="similarity">
    <text evidence="1">Belongs to the TolB family.</text>
</comment>
<protein>
    <recommendedName>
        <fullName evidence="5">Protein TolB</fullName>
    </recommendedName>
</protein>
<organism evidence="3 4">
    <name type="scientific">Candidatus Cryptobacteroides faecavium</name>
    <dbReference type="NCBI Taxonomy" id="2840762"/>
    <lineage>
        <taxon>Bacteria</taxon>
        <taxon>Pseudomonadati</taxon>
        <taxon>Bacteroidota</taxon>
        <taxon>Bacteroidia</taxon>
        <taxon>Bacteroidales</taxon>
        <taxon>Candidatus Cryptobacteroides</taxon>
    </lineage>
</organism>
<feature type="chain" id="PRO_5038527141" description="Protein TolB" evidence="2">
    <location>
        <begin position="20"/>
        <end position="997"/>
    </location>
</feature>
<dbReference type="EMBL" id="JADIMB010000001">
    <property type="protein sequence ID" value="MBO8470174.1"/>
    <property type="molecule type" value="Genomic_DNA"/>
</dbReference>
<dbReference type="PANTHER" id="PTHR36842">
    <property type="entry name" value="PROTEIN TOLB HOMOLOG"/>
    <property type="match status" value="1"/>
</dbReference>
<dbReference type="Pfam" id="PF07676">
    <property type="entry name" value="PD40"/>
    <property type="match status" value="1"/>
</dbReference>
<evidence type="ECO:0000256" key="2">
    <source>
        <dbReference type="SAM" id="SignalP"/>
    </source>
</evidence>
<dbReference type="Gene3D" id="2.120.10.30">
    <property type="entry name" value="TolB, C-terminal domain"/>
    <property type="match status" value="1"/>
</dbReference>
<dbReference type="InterPro" id="IPR011042">
    <property type="entry name" value="6-blade_b-propeller_TolB-like"/>
</dbReference>
<proteinExistence type="inferred from homology"/>
<accession>A0A9D9ICM6</accession>
<name>A0A9D9ICM6_9BACT</name>
<dbReference type="AlphaFoldDB" id="A0A9D9ICM6"/>
<dbReference type="SUPFAM" id="SSF69304">
    <property type="entry name" value="Tricorn protease N-terminal domain"/>
    <property type="match status" value="1"/>
</dbReference>
<reference evidence="3" key="2">
    <citation type="journal article" date="2021" name="PeerJ">
        <title>Extensive microbial diversity within the chicken gut microbiome revealed by metagenomics and culture.</title>
        <authorList>
            <person name="Gilroy R."/>
            <person name="Ravi A."/>
            <person name="Getino M."/>
            <person name="Pursley I."/>
            <person name="Horton D.L."/>
            <person name="Alikhan N.F."/>
            <person name="Baker D."/>
            <person name="Gharbi K."/>
            <person name="Hall N."/>
            <person name="Watson M."/>
            <person name="Adriaenssens E.M."/>
            <person name="Foster-Nyarko E."/>
            <person name="Jarju S."/>
            <person name="Secka A."/>
            <person name="Antonio M."/>
            <person name="Oren A."/>
            <person name="Chaudhuri R.R."/>
            <person name="La Ragione R."/>
            <person name="Hildebrand F."/>
            <person name="Pallen M.J."/>
        </authorList>
    </citation>
    <scope>NUCLEOTIDE SEQUENCE</scope>
    <source>
        <strain evidence="3">B2-22910</strain>
    </source>
</reference>
<feature type="signal peptide" evidence="2">
    <location>
        <begin position="1"/>
        <end position="19"/>
    </location>
</feature>
<comment type="caution">
    <text evidence="3">The sequence shown here is derived from an EMBL/GenBank/DDBJ whole genome shotgun (WGS) entry which is preliminary data.</text>
</comment>
<gene>
    <name evidence="3" type="ORF">IAB82_00055</name>
</gene>
<reference evidence="3" key="1">
    <citation type="submission" date="2020-10" db="EMBL/GenBank/DDBJ databases">
        <authorList>
            <person name="Gilroy R."/>
        </authorList>
    </citation>
    <scope>NUCLEOTIDE SEQUENCE</scope>
    <source>
        <strain evidence="3">B2-22910</strain>
    </source>
</reference>
<evidence type="ECO:0000256" key="1">
    <source>
        <dbReference type="ARBA" id="ARBA00009820"/>
    </source>
</evidence>
<dbReference type="InterPro" id="IPR011659">
    <property type="entry name" value="WD40"/>
</dbReference>
<dbReference type="Proteomes" id="UP000823603">
    <property type="component" value="Unassembled WGS sequence"/>
</dbReference>
<evidence type="ECO:0000313" key="4">
    <source>
        <dbReference type="Proteomes" id="UP000823603"/>
    </source>
</evidence>